<feature type="domain" description="PORR" evidence="1">
    <location>
        <begin position="31"/>
        <end position="353"/>
    </location>
</feature>
<protein>
    <recommendedName>
        <fullName evidence="1">PORR domain-containing protein</fullName>
    </recommendedName>
</protein>
<dbReference type="GO" id="GO:0003723">
    <property type="term" value="F:RNA binding"/>
    <property type="evidence" value="ECO:0007669"/>
    <property type="project" value="InterPro"/>
</dbReference>
<reference evidence="2 3" key="1">
    <citation type="submission" date="2021-07" db="EMBL/GenBank/DDBJ databases">
        <title>The Aristolochia fimbriata genome: insights into angiosperm evolution, floral development and chemical biosynthesis.</title>
        <authorList>
            <person name="Jiao Y."/>
        </authorList>
    </citation>
    <scope>NUCLEOTIDE SEQUENCE [LARGE SCALE GENOMIC DNA]</scope>
    <source>
        <strain evidence="2">IBCAS-2021</strain>
        <tissue evidence="2">Leaf</tissue>
    </source>
</reference>
<evidence type="ECO:0000259" key="1">
    <source>
        <dbReference type="Pfam" id="PF11955"/>
    </source>
</evidence>
<gene>
    <name evidence="2" type="ORF">H6P81_013545</name>
</gene>
<comment type="caution">
    <text evidence="2">The sequence shown here is derived from an EMBL/GenBank/DDBJ whole genome shotgun (WGS) entry which is preliminary data.</text>
</comment>
<dbReference type="PANTHER" id="PTHR31476:SF6">
    <property type="entry name" value="EMB|CAB68190.1"/>
    <property type="match status" value="1"/>
</dbReference>
<evidence type="ECO:0000313" key="2">
    <source>
        <dbReference type="EMBL" id="KAG9447417.1"/>
    </source>
</evidence>
<dbReference type="EMBL" id="JAINDJ010000005">
    <property type="protein sequence ID" value="KAG9447417.1"/>
    <property type="molecule type" value="Genomic_DNA"/>
</dbReference>
<dbReference type="PANTHER" id="PTHR31476">
    <property type="entry name" value="PROTEIN WHAT'S THIS FACTOR 1 HOMOLOG, CHLOROPLASTIC"/>
    <property type="match status" value="1"/>
</dbReference>
<sequence>MLIVKRIHTRPRQGFAYHQMLSVVNVKLKWVKDNILDSIVAGEQDLKAAWELKDMIAADPHNCLPVHRLSKRRRQVGLLDIKVSSFMRRYPTLFQEFPQHDDFKVPWFRLTEKATELHHEELEALQDSEDALVERLCRLLMLTVDKTLPLQTIDQLKWDFGLPYLYSETLIPRYLQFFRFVQLQDGRTGLQLTMWDESIAISELQKSQPVGTGTCLAFPVKFTRGFGLKKKCMAWLREWQTLPYTSPYADPSGLDPRTDISEKRIVGVFHELLHLTIGKRTERKNLSNLRKPLQLPQKFTKVFERHPGIFYISQKGGTQTIILREAYDGQELGMMHPLITIREKFMDMMKEGRLVAWWKEDGSGTNEG</sequence>
<dbReference type="InterPro" id="IPR021099">
    <property type="entry name" value="PORR_domain"/>
</dbReference>
<dbReference type="Proteomes" id="UP000825729">
    <property type="component" value="Unassembled WGS sequence"/>
</dbReference>
<dbReference type="InterPro" id="IPR045040">
    <property type="entry name" value="PORR_fam"/>
</dbReference>
<keyword evidence="3" id="KW-1185">Reference proteome</keyword>
<dbReference type="Pfam" id="PF11955">
    <property type="entry name" value="PORR"/>
    <property type="match status" value="1"/>
</dbReference>
<accession>A0AAV7EIK9</accession>
<dbReference type="AlphaFoldDB" id="A0AAV7EIK9"/>
<organism evidence="2 3">
    <name type="scientific">Aristolochia fimbriata</name>
    <name type="common">White veined hardy Dutchman's pipe vine</name>
    <dbReference type="NCBI Taxonomy" id="158543"/>
    <lineage>
        <taxon>Eukaryota</taxon>
        <taxon>Viridiplantae</taxon>
        <taxon>Streptophyta</taxon>
        <taxon>Embryophyta</taxon>
        <taxon>Tracheophyta</taxon>
        <taxon>Spermatophyta</taxon>
        <taxon>Magnoliopsida</taxon>
        <taxon>Magnoliidae</taxon>
        <taxon>Piperales</taxon>
        <taxon>Aristolochiaceae</taxon>
        <taxon>Aristolochia</taxon>
    </lineage>
</organism>
<proteinExistence type="predicted"/>
<evidence type="ECO:0000313" key="3">
    <source>
        <dbReference type="Proteomes" id="UP000825729"/>
    </source>
</evidence>
<name>A0AAV7EIK9_ARIFI</name>